<gene>
    <name evidence="2" type="ORF">Clacol_006944</name>
</gene>
<proteinExistence type="predicted"/>
<reference evidence="2" key="1">
    <citation type="submission" date="2021-10" db="EMBL/GenBank/DDBJ databases">
        <title>De novo Genome Assembly of Clathrus columnatus (Basidiomycota, Fungi) Using Illumina and Nanopore Sequence Data.</title>
        <authorList>
            <person name="Ogiso-Tanaka E."/>
            <person name="Itagaki H."/>
            <person name="Hosoya T."/>
            <person name="Hosaka K."/>
        </authorList>
    </citation>
    <scope>NUCLEOTIDE SEQUENCE</scope>
    <source>
        <strain evidence="2">MO-923</strain>
    </source>
</reference>
<evidence type="ECO:0000256" key="1">
    <source>
        <dbReference type="SAM" id="MobiDB-lite"/>
    </source>
</evidence>
<evidence type="ECO:0000313" key="2">
    <source>
        <dbReference type="EMBL" id="GJJ12700.1"/>
    </source>
</evidence>
<accession>A0AAV5ALB5</accession>
<dbReference type="EMBL" id="BPWL01000007">
    <property type="protein sequence ID" value="GJJ12700.1"/>
    <property type="molecule type" value="Genomic_DNA"/>
</dbReference>
<dbReference type="AlphaFoldDB" id="A0AAV5ALB5"/>
<dbReference type="Proteomes" id="UP001050691">
    <property type="component" value="Unassembled WGS sequence"/>
</dbReference>
<feature type="region of interest" description="Disordered" evidence="1">
    <location>
        <begin position="82"/>
        <end position="103"/>
    </location>
</feature>
<organism evidence="2 3">
    <name type="scientific">Clathrus columnatus</name>
    <dbReference type="NCBI Taxonomy" id="1419009"/>
    <lineage>
        <taxon>Eukaryota</taxon>
        <taxon>Fungi</taxon>
        <taxon>Dikarya</taxon>
        <taxon>Basidiomycota</taxon>
        <taxon>Agaricomycotina</taxon>
        <taxon>Agaricomycetes</taxon>
        <taxon>Phallomycetidae</taxon>
        <taxon>Phallales</taxon>
        <taxon>Clathraceae</taxon>
        <taxon>Clathrus</taxon>
    </lineage>
</organism>
<evidence type="ECO:0000313" key="3">
    <source>
        <dbReference type="Proteomes" id="UP001050691"/>
    </source>
</evidence>
<name>A0AAV5ALB5_9AGAM</name>
<protein>
    <submittedName>
        <fullName evidence="2">Uncharacterized protein</fullName>
    </submittedName>
</protein>
<keyword evidence="3" id="KW-1185">Reference proteome</keyword>
<comment type="caution">
    <text evidence="2">The sequence shown here is derived from an EMBL/GenBank/DDBJ whole genome shotgun (WGS) entry which is preliminary data.</text>
</comment>
<sequence length="206" mass="23014">MTDNFNPENLADEYDEQVSAKLLIISEGSQKALRLLVPTLSKMFIDGVLIGKALSGTLYYDSSKDLEGDDTHYFVQEIPKDDKHRHPTTHVPSGIPTGPPDRLGKPYATSLETAQHALYSPDSIVFYTKEDVESDQIAFQLLILHCPQDMAGSLALSGRIKQYECTGKNHPMTQLSDSSRFCNPNLKFVNESRPYAYVLESARQCL</sequence>